<dbReference type="RefSeq" id="WP_109037730.1">
    <property type="nucleotide sequence ID" value="NZ_CP029210.1"/>
</dbReference>
<name>A0A2U8FWX7_9BURK</name>
<evidence type="ECO:0000313" key="3">
    <source>
        <dbReference type="Proteomes" id="UP000244892"/>
    </source>
</evidence>
<dbReference type="EMBL" id="CP029210">
    <property type="protein sequence ID" value="AWI54736.1"/>
    <property type="molecule type" value="Genomic_DNA"/>
</dbReference>
<dbReference type="Proteomes" id="UP000244892">
    <property type="component" value="Chromosome"/>
</dbReference>
<dbReference type="KEGG" id="aon:DEH84_15905"/>
<proteinExistence type="predicted"/>
<evidence type="ECO:0000313" key="2">
    <source>
        <dbReference type="EMBL" id="AWI54736.1"/>
    </source>
</evidence>
<accession>A0A2U8FWX7</accession>
<evidence type="ECO:0008006" key="4">
    <source>
        <dbReference type="Google" id="ProtNLM"/>
    </source>
</evidence>
<sequence length="213" mass="21484">MASRFFALLTWAAVAASLAFWGLRWLAPPTGVPANASPVSLDSAARGDLRRLLAGPAKATEATPVVNASAELLARIKVLGVVAPRTPGGRGVALVSVDGKPPRALRQGDRVDGDLVVKALTQRGVDIGPAQGDGVITLDLPLLPAPAAGSLPPVSGFSREGARPANPIDGPPAARGTLASPEQQMQGNAMPPPPVPANPPPAQRGQPGADSAV</sequence>
<dbReference type="AlphaFoldDB" id="A0A2U8FWX7"/>
<feature type="compositionally biased region" description="Pro residues" evidence="1">
    <location>
        <begin position="190"/>
        <end position="202"/>
    </location>
</feature>
<gene>
    <name evidence="2" type="ORF">DEH84_15905</name>
</gene>
<dbReference type="OrthoDB" id="9154044at2"/>
<keyword evidence="3" id="KW-1185">Reference proteome</keyword>
<evidence type="ECO:0000256" key="1">
    <source>
        <dbReference type="SAM" id="MobiDB-lite"/>
    </source>
</evidence>
<organism evidence="2 3">
    <name type="scientific">Aquabacterium olei</name>
    <dbReference type="NCBI Taxonomy" id="1296669"/>
    <lineage>
        <taxon>Bacteria</taxon>
        <taxon>Pseudomonadati</taxon>
        <taxon>Pseudomonadota</taxon>
        <taxon>Betaproteobacteria</taxon>
        <taxon>Burkholderiales</taxon>
        <taxon>Aquabacterium</taxon>
    </lineage>
</organism>
<reference evidence="2 3" key="1">
    <citation type="submission" date="2018-05" db="EMBL/GenBank/DDBJ databases">
        <title>complete genome sequence of Aquabacterium olei NBRC 110486.</title>
        <authorList>
            <person name="Tang B."/>
            <person name="Chang J."/>
            <person name="Zhang L."/>
            <person name="Yang H."/>
        </authorList>
    </citation>
    <scope>NUCLEOTIDE SEQUENCE [LARGE SCALE GENOMIC DNA]</scope>
    <source>
        <strain evidence="2 3">NBRC 110486</strain>
    </source>
</reference>
<feature type="region of interest" description="Disordered" evidence="1">
    <location>
        <begin position="151"/>
        <end position="213"/>
    </location>
</feature>
<protein>
    <recommendedName>
        <fullName evidence="4">Type II secretion system protein GspC N-terminal domain-containing protein</fullName>
    </recommendedName>
</protein>